<evidence type="ECO:0000256" key="1">
    <source>
        <dbReference type="SAM" id="Phobius"/>
    </source>
</evidence>
<organism evidence="2 3">
    <name type="scientific">Aspergillus sclerotiicarbonarius (strain CBS 121057 / IBT 28362)</name>
    <dbReference type="NCBI Taxonomy" id="1448318"/>
    <lineage>
        <taxon>Eukaryota</taxon>
        <taxon>Fungi</taxon>
        <taxon>Dikarya</taxon>
        <taxon>Ascomycota</taxon>
        <taxon>Pezizomycotina</taxon>
        <taxon>Eurotiomycetes</taxon>
        <taxon>Eurotiomycetidae</taxon>
        <taxon>Eurotiales</taxon>
        <taxon>Aspergillaceae</taxon>
        <taxon>Aspergillus</taxon>
        <taxon>Aspergillus subgen. Circumdati</taxon>
    </lineage>
</organism>
<accession>A0A319FHR0</accession>
<evidence type="ECO:0000313" key="3">
    <source>
        <dbReference type="Proteomes" id="UP000248423"/>
    </source>
</evidence>
<dbReference type="AlphaFoldDB" id="A0A319FHR0"/>
<keyword evidence="3" id="KW-1185">Reference proteome</keyword>
<keyword evidence="1" id="KW-0472">Membrane</keyword>
<protein>
    <submittedName>
        <fullName evidence="2">Uncharacterized protein</fullName>
    </submittedName>
</protein>
<dbReference type="Proteomes" id="UP000248423">
    <property type="component" value="Unassembled WGS sequence"/>
</dbReference>
<dbReference type="VEuPathDB" id="FungiDB:BO78DRAFT_109951"/>
<feature type="transmembrane region" description="Helical" evidence="1">
    <location>
        <begin position="52"/>
        <end position="71"/>
    </location>
</feature>
<dbReference type="EMBL" id="KZ826347">
    <property type="protein sequence ID" value="PYI06723.1"/>
    <property type="molecule type" value="Genomic_DNA"/>
</dbReference>
<sequence length="81" mass="9452">MVVETFTFTLLKYHLSFTCSELAVFGLFLQSAFSFISSHPIFYFTIVSLFPYFYITLSHLMVLVILTLTLSKPYLSFTFRL</sequence>
<keyword evidence="1" id="KW-1133">Transmembrane helix</keyword>
<reference evidence="2 3" key="1">
    <citation type="submission" date="2018-02" db="EMBL/GenBank/DDBJ databases">
        <title>The genomes of Aspergillus section Nigri reveals drivers in fungal speciation.</title>
        <authorList>
            <consortium name="DOE Joint Genome Institute"/>
            <person name="Vesth T.C."/>
            <person name="Nybo J."/>
            <person name="Theobald S."/>
            <person name="Brandl J."/>
            <person name="Frisvad J.C."/>
            <person name="Nielsen K.F."/>
            <person name="Lyhne E.K."/>
            <person name="Kogle M.E."/>
            <person name="Kuo A."/>
            <person name="Riley R."/>
            <person name="Clum A."/>
            <person name="Nolan M."/>
            <person name="Lipzen A."/>
            <person name="Salamov A."/>
            <person name="Henrissat B."/>
            <person name="Wiebenga A."/>
            <person name="De vries R.P."/>
            <person name="Grigoriev I.V."/>
            <person name="Mortensen U.H."/>
            <person name="Andersen M.R."/>
            <person name="Baker S.E."/>
        </authorList>
    </citation>
    <scope>NUCLEOTIDE SEQUENCE [LARGE SCALE GENOMIC DNA]</scope>
    <source>
        <strain evidence="2 3">CBS 121057</strain>
    </source>
</reference>
<evidence type="ECO:0000313" key="2">
    <source>
        <dbReference type="EMBL" id="PYI06723.1"/>
    </source>
</evidence>
<name>A0A319FHR0_ASPSB</name>
<proteinExistence type="predicted"/>
<feature type="transmembrane region" description="Helical" evidence="1">
    <location>
        <begin position="22"/>
        <end position="46"/>
    </location>
</feature>
<keyword evidence="1" id="KW-0812">Transmembrane</keyword>
<gene>
    <name evidence="2" type="ORF">BO78DRAFT_109951</name>
</gene>